<evidence type="ECO:0000313" key="3">
    <source>
        <dbReference type="Proteomes" id="UP000092482"/>
    </source>
</evidence>
<accession>A0A1B1NEW3</accession>
<protein>
    <submittedName>
        <fullName evidence="2">Uncharacterized protein</fullName>
    </submittedName>
</protein>
<name>A0A1B1NEW3_9MICO</name>
<evidence type="ECO:0000313" key="2">
    <source>
        <dbReference type="EMBL" id="ANS79976.1"/>
    </source>
</evidence>
<reference evidence="2 3" key="1">
    <citation type="submission" date="2016-03" db="EMBL/GenBank/DDBJ databases">
        <title>Shallow-sea hydrothermal system.</title>
        <authorList>
            <person name="Tang K."/>
        </authorList>
    </citation>
    <scope>NUCLEOTIDE SEQUENCE [LARGE SCALE GENOMIC DNA]</scope>
    <source>
        <strain evidence="2 3">JLT9</strain>
    </source>
</reference>
<keyword evidence="3" id="KW-1185">Reference proteome</keyword>
<evidence type="ECO:0000256" key="1">
    <source>
        <dbReference type="SAM" id="Phobius"/>
    </source>
</evidence>
<gene>
    <name evidence="2" type="ORF">SGUI_2580</name>
</gene>
<dbReference type="RefSeq" id="WP_066641046.1">
    <property type="nucleotide sequence ID" value="NZ_CP014989.1"/>
</dbReference>
<dbReference type="AlphaFoldDB" id="A0A1B1NEW3"/>
<feature type="transmembrane region" description="Helical" evidence="1">
    <location>
        <begin position="43"/>
        <end position="68"/>
    </location>
</feature>
<proteinExistence type="predicted"/>
<dbReference type="OrthoDB" id="4868716at2"/>
<dbReference type="Proteomes" id="UP000092482">
    <property type="component" value="Chromosome"/>
</dbReference>
<sequence length="203" mass="22072">MAPDETEFFHSDRGHYEYLRQQREAAEDAAAAQRSRNAGCGMLWLIPALLALGSVLALDDVLAAYPPWSEGIVELLPEGWAQGAREHWWGALLLGIGVLTPLWLLAWALAGVRRAVAVRMPRGWAAGPVRWLWLTAMTAVRAVATLVGLVTAWQVVRLVRGIPLQEVDYAQGPAVLVAALVGIASALRAFALHRQLPAAGERF</sequence>
<dbReference type="KEGG" id="serj:SGUI_2580"/>
<feature type="transmembrane region" description="Helical" evidence="1">
    <location>
        <begin position="88"/>
        <end position="110"/>
    </location>
</feature>
<feature type="transmembrane region" description="Helical" evidence="1">
    <location>
        <begin position="173"/>
        <end position="192"/>
    </location>
</feature>
<feature type="transmembrane region" description="Helical" evidence="1">
    <location>
        <begin position="131"/>
        <end position="153"/>
    </location>
</feature>
<organism evidence="2 3">
    <name type="scientific">Serinicoccus hydrothermalis</name>
    <dbReference type="NCBI Taxonomy" id="1758689"/>
    <lineage>
        <taxon>Bacteria</taxon>
        <taxon>Bacillati</taxon>
        <taxon>Actinomycetota</taxon>
        <taxon>Actinomycetes</taxon>
        <taxon>Micrococcales</taxon>
        <taxon>Ornithinimicrobiaceae</taxon>
        <taxon>Serinicoccus</taxon>
    </lineage>
</organism>
<keyword evidence="1" id="KW-0472">Membrane</keyword>
<keyword evidence="1" id="KW-1133">Transmembrane helix</keyword>
<dbReference type="STRING" id="1758689.SGUI_2580"/>
<keyword evidence="1" id="KW-0812">Transmembrane</keyword>
<dbReference type="EMBL" id="CP014989">
    <property type="protein sequence ID" value="ANS79976.1"/>
    <property type="molecule type" value="Genomic_DNA"/>
</dbReference>